<dbReference type="InterPro" id="IPR036087">
    <property type="entry name" value="Nict_dMeBzImd_PRibTrfase_sf"/>
</dbReference>
<evidence type="ECO:0000256" key="4">
    <source>
        <dbReference type="ARBA" id="ARBA00015486"/>
    </source>
</evidence>
<dbReference type="UniPathway" id="UPA00061">
    <property type="reaction ID" value="UER00516"/>
</dbReference>
<dbReference type="Gene3D" id="1.10.1610.10">
    <property type="match status" value="1"/>
</dbReference>
<dbReference type="Proteomes" id="UP000664417">
    <property type="component" value="Unassembled WGS sequence"/>
</dbReference>
<dbReference type="Pfam" id="PF02277">
    <property type="entry name" value="DBI_PRT"/>
    <property type="match status" value="1"/>
</dbReference>
<dbReference type="GO" id="GO:0008939">
    <property type="term" value="F:nicotinate-nucleotide-dimethylbenzimidazole phosphoribosyltransferase activity"/>
    <property type="evidence" value="ECO:0007669"/>
    <property type="project" value="UniProtKB-UniRule"/>
</dbReference>
<comment type="caution">
    <text evidence="11">The sequence shown here is derived from an EMBL/GenBank/DDBJ whole genome shotgun (WGS) entry which is preliminary data.</text>
</comment>
<feature type="active site" description="Proton acceptor" evidence="10">
    <location>
        <position position="311"/>
    </location>
</feature>
<organism evidence="11 12">
    <name type="scientific">Acanthopleuribacter pedis</name>
    <dbReference type="NCBI Taxonomy" id="442870"/>
    <lineage>
        <taxon>Bacteria</taxon>
        <taxon>Pseudomonadati</taxon>
        <taxon>Acidobacteriota</taxon>
        <taxon>Holophagae</taxon>
        <taxon>Acanthopleuribacterales</taxon>
        <taxon>Acanthopleuribacteraceae</taxon>
        <taxon>Acanthopleuribacter</taxon>
    </lineage>
</organism>
<comment type="function">
    <text evidence="10">Catalyzes the synthesis of alpha-ribazole-5'-phosphate from nicotinate mononucleotide (NAMN) and 5,6-dimethylbenzimidazole (DMB).</text>
</comment>
<comment type="catalytic activity">
    <reaction evidence="9 10">
        <text>5,6-dimethylbenzimidazole + nicotinate beta-D-ribonucleotide = alpha-ribazole 5'-phosphate + nicotinate + H(+)</text>
        <dbReference type="Rhea" id="RHEA:11196"/>
        <dbReference type="ChEBI" id="CHEBI:15378"/>
        <dbReference type="ChEBI" id="CHEBI:15890"/>
        <dbReference type="ChEBI" id="CHEBI:32544"/>
        <dbReference type="ChEBI" id="CHEBI:57502"/>
        <dbReference type="ChEBI" id="CHEBI:57918"/>
        <dbReference type="EC" id="2.4.2.21"/>
    </reaction>
</comment>
<keyword evidence="5 10" id="KW-0169">Cobalamin biosynthesis</keyword>
<dbReference type="Gene3D" id="3.40.50.10210">
    <property type="match status" value="1"/>
</dbReference>
<reference evidence="11" key="1">
    <citation type="submission" date="2021-03" db="EMBL/GenBank/DDBJ databases">
        <authorList>
            <person name="Wang G."/>
        </authorList>
    </citation>
    <scope>NUCLEOTIDE SEQUENCE</scope>
    <source>
        <strain evidence="11">KCTC 12899</strain>
    </source>
</reference>
<dbReference type="NCBIfam" id="NF000996">
    <property type="entry name" value="PRK00105.1"/>
    <property type="match status" value="1"/>
</dbReference>
<dbReference type="PANTHER" id="PTHR43463">
    <property type="entry name" value="NICOTINATE-NUCLEOTIDE--DIMETHYLBENZIMIDAZOLE PHOSPHORIBOSYLTRANSFERASE"/>
    <property type="match status" value="1"/>
</dbReference>
<dbReference type="InterPro" id="IPR017846">
    <property type="entry name" value="Nict_dMeBzImd_PRibTrfase_bact"/>
</dbReference>
<proteinExistence type="inferred from homology"/>
<dbReference type="PANTHER" id="PTHR43463:SF1">
    <property type="entry name" value="NICOTINATE-NUCLEOTIDE--DIMETHYLBENZIMIDAZOLE PHOSPHORIBOSYLTRANSFERASE"/>
    <property type="match status" value="1"/>
</dbReference>
<evidence type="ECO:0000256" key="8">
    <source>
        <dbReference type="ARBA" id="ARBA00030686"/>
    </source>
</evidence>
<dbReference type="RefSeq" id="WP_207861477.1">
    <property type="nucleotide sequence ID" value="NZ_JAFREP010000025.1"/>
</dbReference>
<comment type="pathway">
    <text evidence="1 10">Nucleoside biosynthesis; alpha-ribazole biosynthesis; alpha-ribazole from 5,6-dimethylbenzimidazole: step 1/2.</text>
</comment>
<dbReference type="NCBIfam" id="TIGR03160">
    <property type="entry name" value="cobT_DBIPRT"/>
    <property type="match status" value="1"/>
</dbReference>
<dbReference type="SUPFAM" id="SSF52733">
    <property type="entry name" value="Nicotinate mononucleotide:5,6-dimethylbenzimidazole phosphoribosyltransferase (CobT)"/>
    <property type="match status" value="1"/>
</dbReference>
<name>A0A8J7QN68_9BACT</name>
<evidence type="ECO:0000256" key="7">
    <source>
        <dbReference type="ARBA" id="ARBA00022679"/>
    </source>
</evidence>
<evidence type="ECO:0000256" key="10">
    <source>
        <dbReference type="HAMAP-Rule" id="MF_00230"/>
    </source>
</evidence>
<evidence type="ECO:0000256" key="6">
    <source>
        <dbReference type="ARBA" id="ARBA00022676"/>
    </source>
</evidence>
<evidence type="ECO:0000256" key="1">
    <source>
        <dbReference type="ARBA" id="ARBA00005049"/>
    </source>
</evidence>
<protein>
    <recommendedName>
        <fullName evidence="4 10">Nicotinate-nucleotide--dimethylbenzimidazole phosphoribosyltransferase</fullName>
        <shortName evidence="10">NN:DBI PRT</shortName>
        <ecNumber evidence="3 10">2.4.2.21</ecNumber>
    </recommendedName>
    <alternativeName>
        <fullName evidence="8 10">N(1)-alpha-phosphoribosyltransferase</fullName>
    </alternativeName>
</protein>
<evidence type="ECO:0000256" key="9">
    <source>
        <dbReference type="ARBA" id="ARBA00047340"/>
    </source>
</evidence>
<keyword evidence="12" id="KW-1185">Reference proteome</keyword>
<sequence length="346" mass="36889">MFDPIPTPAYELKQKVQAVIDQKTKPIGALGRLEECALQIAMMQATTRPTIASPTWLVFAADHGISRRGVSPYPSEVTAQMVANFLAGGAAINVFARLHNFDLKVVDAGVAAPLPEHPELVRRAVAPGTRDFLEQAAMDESQRDQALTRGRDLVRDLLAQGVNTFGFGEMGIGNSSSAAMLMHFLTGLDLEVCVGRGTGLTDEGLARKTAILQEAAARCFDDMEPLEVLRQYGGFEIAMMVGAMLAAAAGRGLIVVDGFIASAALLTAAKMEPCILSYCLFAHCSQERGHRAMLDYLRAKPLLQLDMRLGEGTGAAVALPLIRSAVAFYQDMASFDGAGVSQAGES</sequence>
<dbReference type="EC" id="2.4.2.21" evidence="3 10"/>
<dbReference type="HAMAP" id="MF_00230">
    <property type="entry name" value="CobT"/>
    <property type="match status" value="1"/>
</dbReference>
<dbReference type="EMBL" id="JAFREP010000025">
    <property type="protein sequence ID" value="MBO1321503.1"/>
    <property type="molecule type" value="Genomic_DNA"/>
</dbReference>
<evidence type="ECO:0000313" key="12">
    <source>
        <dbReference type="Proteomes" id="UP000664417"/>
    </source>
</evidence>
<evidence type="ECO:0000313" key="11">
    <source>
        <dbReference type="EMBL" id="MBO1321503.1"/>
    </source>
</evidence>
<evidence type="ECO:0000256" key="5">
    <source>
        <dbReference type="ARBA" id="ARBA00022573"/>
    </source>
</evidence>
<evidence type="ECO:0000256" key="3">
    <source>
        <dbReference type="ARBA" id="ARBA00011991"/>
    </source>
</evidence>
<gene>
    <name evidence="10 11" type="primary">cobT</name>
    <name evidence="11" type="ORF">J3U88_23675</name>
</gene>
<evidence type="ECO:0000256" key="2">
    <source>
        <dbReference type="ARBA" id="ARBA00007110"/>
    </source>
</evidence>
<dbReference type="InterPro" id="IPR023195">
    <property type="entry name" value="Nict_dMeBzImd_PRibTrfase_N"/>
</dbReference>
<dbReference type="FunFam" id="3.40.50.10210:FF:000001">
    <property type="entry name" value="Nicotinate-nucleotide--dimethylbenzimidazole phosphoribosyltransferase"/>
    <property type="match status" value="1"/>
</dbReference>
<dbReference type="CDD" id="cd02439">
    <property type="entry name" value="DMB-PRT_CobT"/>
    <property type="match status" value="1"/>
</dbReference>
<comment type="similarity">
    <text evidence="2 10">Belongs to the CobT family.</text>
</comment>
<dbReference type="AlphaFoldDB" id="A0A8J7QN68"/>
<accession>A0A8J7QN68</accession>
<keyword evidence="6 10" id="KW-0328">Glycosyltransferase</keyword>
<dbReference type="GO" id="GO:0009236">
    <property type="term" value="P:cobalamin biosynthetic process"/>
    <property type="evidence" value="ECO:0007669"/>
    <property type="project" value="UniProtKB-UniRule"/>
</dbReference>
<keyword evidence="7 10" id="KW-0808">Transferase</keyword>
<dbReference type="InterPro" id="IPR003200">
    <property type="entry name" value="Nict_dMeBzImd_PRibTrfase"/>
</dbReference>